<feature type="transmembrane region" description="Helical" evidence="5">
    <location>
        <begin position="102"/>
        <end position="123"/>
    </location>
</feature>
<dbReference type="PRINTS" id="PR01035">
    <property type="entry name" value="TCRTETA"/>
</dbReference>
<feature type="transmembrane region" description="Helical" evidence="5">
    <location>
        <begin position="250"/>
        <end position="268"/>
    </location>
</feature>
<feature type="domain" description="Major facilitator superfamily (MFS) profile" evidence="6">
    <location>
        <begin position="10"/>
        <end position="392"/>
    </location>
</feature>
<keyword evidence="3 5" id="KW-1133">Transmembrane helix</keyword>
<dbReference type="PROSITE" id="PS50850">
    <property type="entry name" value="MFS"/>
    <property type="match status" value="1"/>
</dbReference>
<feature type="transmembrane region" description="Helical" evidence="5">
    <location>
        <begin position="334"/>
        <end position="359"/>
    </location>
</feature>
<gene>
    <name evidence="7" type="ORF">GCM10022394_27720</name>
</gene>
<feature type="transmembrane region" description="Helical" evidence="5">
    <location>
        <begin position="46"/>
        <end position="64"/>
    </location>
</feature>
<dbReference type="InterPro" id="IPR020846">
    <property type="entry name" value="MFS_dom"/>
</dbReference>
<dbReference type="Proteomes" id="UP001500795">
    <property type="component" value="Unassembled WGS sequence"/>
</dbReference>
<feature type="transmembrane region" description="Helical" evidence="5">
    <location>
        <begin position="76"/>
        <end position="96"/>
    </location>
</feature>
<feature type="transmembrane region" description="Helical" evidence="5">
    <location>
        <begin position="365"/>
        <end position="387"/>
    </location>
</feature>
<dbReference type="Pfam" id="PF07690">
    <property type="entry name" value="MFS_1"/>
    <property type="match status" value="1"/>
</dbReference>
<feature type="transmembrane region" description="Helical" evidence="5">
    <location>
        <begin position="219"/>
        <end position="238"/>
    </location>
</feature>
<dbReference type="PANTHER" id="PTHR23502:SF75">
    <property type="entry name" value="MULTIDRUG RESISTANCE PROTEIN D"/>
    <property type="match status" value="1"/>
</dbReference>
<feature type="transmembrane region" description="Helical" evidence="5">
    <location>
        <begin position="135"/>
        <end position="159"/>
    </location>
</feature>
<keyword evidence="2 5" id="KW-0812">Transmembrane</keyword>
<proteinExistence type="predicted"/>
<keyword evidence="8" id="KW-1185">Reference proteome</keyword>
<evidence type="ECO:0000313" key="7">
    <source>
        <dbReference type="EMBL" id="GAA3546196.1"/>
    </source>
</evidence>
<evidence type="ECO:0000313" key="8">
    <source>
        <dbReference type="Proteomes" id="UP001500795"/>
    </source>
</evidence>
<keyword evidence="4 5" id="KW-0472">Membrane</keyword>
<feature type="transmembrane region" description="Helical" evidence="5">
    <location>
        <begin position="165"/>
        <end position="185"/>
    </location>
</feature>
<evidence type="ECO:0000256" key="2">
    <source>
        <dbReference type="ARBA" id="ARBA00022692"/>
    </source>
</evidence>
<dbReference type="InterPro" id="IPR001958">
    <property type="entry name" value="Tet-R_TetA/multi-R_MdtG-like"/>
</dbReference>
<dbReference type="InterPro" id="IPR011701">
    <property type="entry name" value="MFS"/>
</dbReference>
<feature type="transmembrane region" description="Helical" evidence="5">
    <location>
        <begin position="12"/>
        <end position="34"/>
    </location>
</feature>
<protein>
    <submittedName>
        <fullName evidence="7">Multidrug effflux MFS transporter</fullName>
    </submittedName>
</protein>
<dbReference type="EMBL" id="BAABCX010000004">
    <property type="protein sequence ID" value="GAA3546196.1"/>
    <property type="molecule type" value="Genomic_DNA"/>
</dbReference>
<evidence type="ECO:0000256" key="1">
    <source>
        <dbReference type="ARBA" id="ARBA00004141"/>
    </source>
</evidence>
<evidence type="ECO:0000259" key="6">
    <source>
        <dbReference type="PROSITE" id="PS50850"/>
    </source>
</evidence>
<reference evidence="8" key="1">
    <citation type="journal article" date="2019" name="Int. J. Syst. Evol. Microbiol.">
        <title>The Global Catalogue of Microorganisms (GCM) 10K type strain sequencing project: providing services to taxonomists for standard genome sequencing and annotation.</title>
        <authorList>
            <consortium name="The Broad Institute Genomics Platform"/>
            <consortium name="The Broad Institute Genome Sequencing Center for Infectious Disease"/>
            <person name="Wu L."/>
            <person name="Ma J."/>
        </authorList>
    </citation>
    <scope>NUCLEOTIDE SEQUENCE [LARGE SCALE GENOMIC DNA]</scope>
    <source>
        <strain evidence="8">JCM 17110</strain>
    </source>
</reference>
<name>A0ABP6W8H2_9GAMM</name>
<sequence>MTTSDKQTGTIVLACLIVSIGQLSVGLLFPVLPAISEALSERPERVQWLISLYLFAFGPVQLLYGPLSDARGRRPVLLAGLAIALLGVGLCLLPGVSFDWLLLGRFLQGLGAGCGAVVSRAMLRDRFEGAGLRNALSFIAMAAAFTPIIAPAVGGMIGYHLGWNSVFMAMMLYLLLTWLLLLKGFQETRQGSRQLLKVRHIAANYRCLLGDRHFLGHGGMLWGQYSLMMLSISVLPYVMQTEIGMTAAEYGSWALLPASGLLLGGLINNRIQHRADAADILRFTPFIQMLAGLWVILMPLAPQWMIAGIFIQALGNGMAFPNAMSRLLEPYRELAGAAAALSGALQMLFASLISAGLVFAGVNTAFGLGLCIVLGALVLKLLSGVALGRDTP</sequence>
<evidence type="ECO:0000256" key="5">
    <source>
        <dbReference type="SAM" id="Phobius"/>
    </source>
</evidence>
<evidence type="ECO:0000256" key="3">
    <source>
        <dbReference type="ARBA" id="ARBA00022989"/>
    </source>
</evidence>
<organism evidence="7 8">
    <name type="scientific">Zobellella aerophila</name>
    <dbReference type="NCBI Taxonomy" id="870480"/>
    <lineage>
        <taxon>Bacteria</taxon>
        <taxon>Pseudomonadati</taxon>
        <taxon>Pseudomonadota</taxon>
        <taxon>Gammaproteobacteria</taxon>
        <taxon>Aeromonadales</taxon>
        <taxon>Aeromonadaceae</taxon>
        <taxon>Zobellella</taxon>
    </lineage>
</organism>
<comment type="caution">
    <text evidence="7">The sequence shown here is derived from an EMBL/GenBank/DDBJ whole genome shotgun (WGS) entry which is preliminary data.</text>
</comment>
<evidence type="ECO:0000256" key="4">
    <source>
        <dbReference type="ARBA" id="ARBA00023136"/>
    </source>
</evidence>
<accession>A0ABP6W8H2</accession>
<dbReference type="Gene3D" id="1.20.1720.10">
    <property type="entry name" value="Multidrug resistance protein D"/>
    <property type="match status" value="1"/>
</dbReference>
<comment type="subcellular location">
    <subcellularLocation>
        <location evidence="1">Membrane</location>
        <topology evidence="1">Multi-pass membrane protein</topology>
    </subcellularLocation>
</comment>
<dbReference type="RefSeq" id="WP_344959065.1">
    <property type="nucleotide sequence ID" value="NZ_BAABCX010000004.1"/>
</dbReference>
<dbReference type="SUPFAM" id="SSF103473">
    <property type="entry name" value="MFS general substrate transporter"/>
    <property type="match status" value="1"/>
</dbReference>
<dbReference type="InterPro" id="IPR036259">
    <property type="entry name" value="MFS_trans_sf"/>
</dbReference>
<dbReference type="PANTHER" id="PTHR23502">
    <property type="entry name" value="MAJOR FACILITATOR SUPERFAMILY"/>
    <property type="match status" value="1"/>
</dbReference>